<accession>A0A2R7Y7Y8</accession>
<gene>
    <name evidence="2" type="ORF">B9J98_03190</name>
</gene>
<protein>
    <submittedName>
        <fullName evidence="2">YHS domain-containing protein</fullName>
    </submittedName>
</protein>
<organism evidence="2 3">
    <name type="scientific">Candidatus Terraquivivens tikiterensis</name>
    <dbReference type="NCBI Taxonomy" id="1980982"/>
    <lineage>
        <taxon>Archaea</taxon>
        <taxon>Nitrososphaerota</taxon>
        <taxon>Candidatus Wolframiiraptoraceae</taxon>
        <taxon>Candidatus Terraquivivens</taxon>
    </lineage>
</organism>
<evidence type="ECO:0000259" key="1">
    <source>
        <dbReference type="SMART" id="SM00746"/>
    </source>
</evidence>
<reference evidence="2 3" key="1">
    <citation type="submission" date="2017-04" db="EMBL/GenBank/DDBJ databases">
        <title>Draft Aigarchaeota genome from a New Zealand hot spring.</title>
        <authorList>
            <person name="Reysenbach A.-L."/>
            <person name="Donaho J.A."/>
            <person name="Gerhart J."/>
            <person name="Kelley J.F."/>
            <person name="Kouba K."/>
            <person name="Podar M."/>
            <person name="Stott M."/>
        </authorList>
    </citation>
    <scope>NUCLEOTIDE SEQUENCE [LARGE SCALE GENOMIC DNA]</scope>
    <source>
        <strain evidence="2">NZ13_MG1</strain>
    </source>
</reference>
<dbReference type="AlphaFoldDB" id="A0A2R7Y7Y8"/>
<evidence type="ECO:0000313" key="2">
    <source>
        <dbReference type="EMBL" id="PUA32972.1"/>
    </source>
</evidence>
<dbReference type="InterPro" id="IPR011017">
    <property type="entry name" value="TRASH_dom"/>
</dbReference>
<comment type="caution">
    <text evidence="2">The sequence shown here is derived from an EMBL/GenBank/DDBJ whole genome shotgun (WGS) entry which is preliminary data.</text>
</comment>
<dbReference type="Gene3D" id="1.10.620.20">
    <property type="entry name" value="Ribonucleotide Reductase, subunit A"/>
    <property type="match status" value="1"/>
</dbReference>
<feature type="domain" description="TRASH" evidence="1">
    <location>
        <begin position="7"/>
        <end position="45"/>
    </location>
</feature>
<dbReference type="GO" id="GO:0016491">
    <property type="term" value="F:oxidoreductase activity"/>
    <property type="evidence" value="ECO:0007669"/>
    <property type="project" value="InterPro"/>
</dbReference>
<dbReference type="InterPro" id="IPR007029">
    <property type="entry name" value="YHS_dom"/>
</dbReference>
<sequence>MVVKAIDPVCGMEVDVAVVKYKAEHGGKTYYFCSQACKREFEKDPNKYIKNSHGGHAICC</sequence>
<dbReference type="Pfam" id="PF04945">
    <property type="entry name" value="YHS"/>
    <property type="match status" value="1"/>
</dbReference>
<dbReference type="EMBL" id="NDWU01000006">
    <property type="protein sequence ID" value="PUA32972.1"/>
    <property type="molecule type" value="Genomic_DNA"/>
</dbReference>
<dbReference type="SUPFAM" id="SSF47240">
    <property type="entry name" value="Ferritin-like"/>
    <property type="match status" value="1"/>
</dbReference>
<evidence type="ECO:0000313" key="3">
    <source>
        <dbReference type="Proteomes" id="UP000244066"/>
    </source>
</evidence>
<dbReference type="Proteomes" id="UP000244066">
    <property type="component" value="Unassembled WGS sequence"/>
</dbReference>
<dbReference type="SMART" id="SM00746">
    <property type="entry name" value="TRASH"/>
    <property type="match status" value="1"/>
</dbReference>
<dbReference type="InterPro" id="IPR009078">
    <property type="entry name" value="Ferritin-like_SF"/>
</dbReference>
<proteinExistence type="predicted"/>
<name>A0A2R7Y7Y8_9ARCH</name>
<dbReference type="InterPro" id="IPR012348">
    <property type="entry name" value="RNR-like"/>
</dbReference>